<evidence type="ECO:0000313" key="1">
    <source>
        <dbReference type="EMBL" id="KAK0155087.1"/>
    </source>
</evidence>
<dbReference type="Proteomes" id="UP001174136">
    <property type="component" value="Unassembled WGS sequence"/>
</dbReference>
<protein>
    <submittedName>
        <fullName evidence="1">Uncharacterized protein</fullName>
    </submittedName>
</protein>
<accession>A0AA47NBN5</accession>
<evidence type="ECO:0000313" key="2">
    <source>
        <dbReference type="Proteomes" id="UP001174136"/>
    </source>
</evidence>
<organism evidence="1 2">
    <name type="scientific">Merluccius polli</name>
    <name type="common">Benguela hake</name>
    <name type="synonym">Merluccius cadenati</name>
    <dbReference type="NCBI Taxonomy" id="89951"/>
    <lineage>
        <taxon>Eukaryota</taxon>
        <taxon>Metazoa</taxon>
        <taxon>Chordata</taxon>
        <taxon>Craniata</taxon>
        <taxon>Vertebrata</taxon>
        <taxon>Euteleostomi</taxon>
        <taxon>Actinopterygii</taxon>
        <taxon>Neopterygii</taxon>
        <taxon>Teleostei</taxon>
        <taxon>Neoteleostei</taxon>
        <taxon>Acanthomorphata</taxon>
        <taxon>Zeiogadaria</taxon>
        <taxon>Gadariae</taxon>
        <taxon>Gadiformes</taxon>
        <taxon>Gadoidei</taxon>
        <taxon>Merlucciidae</taxon>
        <taxon>Merluccius</taxon>
    </lineage>
</organism>
<dbReference type="AlphaFoldDB" id="A0AA47NBN5"/>
<reference evidence="1" key="1">
    <citation type="journal article" date="2023" name="Front. Mar. Sci.">
        <title>A new Merluccius polli reference genome to investigate the effects of global change in West African waters.</title>
        <authorList>
            <person name="Mateo J.L."/>
            <person name="Blanco-Fernandez C."/>
            <person name="Garcia-Vazquez E."/>
            <person name="Machado-Schiaffino G."/>
        </authorList>
    </citation>
    <scope>NUCLEOTIDE SEQUENCE</scope>
    <source>
        <strain evidence="1">C29</strain>
        <tissue evidence="1">Fin</tissue>
    </source>
</reference>
<sequence>MTEQAAPATQSSGAVFAKCNAQKCHLQTEKKRDDVKKRRDAEEEENEICVFKPKKHFLELADGRRANGVSINKR</sequence>
<dbReference type="EMBL" id="JAOPHQ010000305">
    <property type="protein sequence ID" value="KAK0155087.1"/>
    <property type="molecule type" value="Genomic_DNA"/>
</dbReference>
<gene>
    <name evidence="1" type="ORF">N1851_002603</name>
</gene>
<comment type="caution">
    <text evidence="1">The sequence shown here is derived from an EMBL/GenBank/DDBJ whole genome shotgun (WGS) entry which is preliminary data.</text>
</comment>
<keyword evidence="2" id="KW-1185">Reference proteome</keyword>
<name>A0AA47NBN5_MERPO</name>
<proteinExistence type="predicted"/>